<protein>
    <recommendedName>
        <fullName evidence="2">SOCS box domain-containing protein</fullName>
    </recommendedName>
</protein>
<dbReference type="SMART" id="SM00969">
    <property type="entry name" value="SOCS_box"/>
    <property type="match status" value="1"/>
</dbReference>
<evidence type="ECO:0000313" key="3">
    <source>
        <dbReference type="EMBL" id="GFQ95581.1"/>
    </source>
</evidence>
<name>A0A8X6L4Z7_TRICU</name>
<dbReference type="InterPro" id="IPR001496">
    <property type="entry name" value="SOCS_box"/>
</dbReference>
<comment type="caution">
    <text evidence="3">The sequence shown here is derived from an EMBL/GenBank/DDBJ whole genome shotgun (WGS) entry which is preliminary data.</text>
</comment>
<dbReference type="InterPro" id="IPR036036">
    <property type="entry name" value="SOCS_box-like_dom_sf"/>
</dbReference>
<dbReference type="Pfam" id="PF07525">
    <property type="entry name" value="SOCS_box"/>
    <property type="match status" value="1"/>
</dbReference>
<evidence type="ECO:0000256" key="1">
    <source>
        <dbReference type="SAM" id="Phobius"/>
    </source>
</evidence>
<dbReference type="CDD" id="cd03716">
    <property type="entry name" value="SOCS_ASB_like"/>
    <property type="match status" value="1"/>
</dbReference>
<dbReference type="SUPFAM" id="SSF158235">
    <property type="entry name" value="SOCS box-like"/>
    <property type="match status" value="1"/>
</dbReference>
<dbReference type="EMBL" id="BMAO01034289">
    <property type="protein sequence ID" value="GFQ95581.1"/>
    <property type="molecule type" value="Genomic_DNA"/>
</dbReference>
<dbReference type="AlphaFoldDB" id="A0A8X6L4Z7"/>
<keyword evidence="1" id="KW-1133">Transmembrane helix</keyword>
<dbReference type="PROSITE" id="PS50225">
    <property type="entry name" value="SOCS"/>
    <property type="match status" value="1"/>
</dbReference>
<dbReference type="FunFam" id="1.10.750.20:FF:000001">
    <property type="entry name" value="Ankyrin repeat and SOCS box containing 1"/>
    <property type="match status" value="1"/>
</dbReference>
<dbReference type="GO" id="GO:0035556">
    <property type="term" value="P:intracellular signal transduction"/>
    <property type="evidence" value="ECO:0007669"/>
    <property type="project" value="InterPro"/>
</dbReference>
<dbReference type="OrthoDB" id="6419934at2759"/>
<sequence length="180" mass="20979">MLKLVGVGARVFDAKNAWADFAHPREITLNNLKSDRRKILFIQTAYMLVYYVYVCIPMDFPARVDLLYLIWQSVSDSYLTRQELEDAAFELKMKDSDWSKLYTCYETFVSSSKSFSVPMPRSLSHFCRCKIREVLGKNYALPGGIEQLRIPNSLKAFLRLEISDQPITRMHSFFRKPVNT</sequence>
<keyword evidence="1" id="KW-0472">Membrane</keyword>
<evidence type="ECO:0000313" key="4">
    <source>
        <dbReference type="Proteomes" id="UP000887116"/>
    </source>
</evidence>
<gene>
    <name evidence="3" type="ORF">TNCT_488191</name>
</gene>
<dbReference type="Gene3D" id="1.10.750.20">
    <property type="entry name" value="SOCS box"/>
    <property type="match status" value="1"/>
</dbReference>
<keyword evidence="1" id="KW-0812">Transmembrane</keyword>
<evidence type="ECO:0000259" key="2">
    <source>
        <dbReference type="PROSITE" id="PS50225"/>
    </source>
</evidence>
<dbReference type="Proteomes" id="UP000887116">
    <property type="component" value="Unassembled WGS sequence"/>
</dbReference>
<feature type="transmembrane region" description="Helical" evidence="1">
    <location>
        <begin position="39"/>
        <end position="56"/>
    </location>
</feature>
<proteinExistence type="predicted"/>
<feature type="domain" description="SOCS box" evidence="2">
    <location>
        <begin position="120"/>
        <end position="159"/>
    </location>
</feature>
<organism evidence="3 4">
    <name type="scientific">Trichonephila clavata</name>
    <name type="common">Joro spider</name>
    <name type="synonym">Nephila clavata</name>
    <dbReference type="NCBI Taxonomy" id="2740835"/>
    <lineage>
        <taxon>Eukaryota</taxon>
        <taxon>Metazoa</taxon>
        <taxon>Ecdysozoa</taxon>
        <taxon>Arthropoda</taxon>
        <taxon>Chelicerata</taxon>
        <taxon>Arachnida</taxon>
        <taxon>Araneae</taxon>
        <taxon>Araneomorphae</taxon>
        <taxon>Entelegynae</taxon>
        <taxon>Araneoidea</taxon>
        <taxon>Nephilidae</taxon>
        <taxon>Trichonephila</taxon>
    </lineage>
</organism>
<keyword evidence="4" id="KW-1185">Reference proteome</keyword>
<reference evidence="3" key="1">
    <citation type="submission" date="2020-07" db="EMBL/GenBank/DDBJ databases">
        <title>Multicomponent nature underlies the extraordinary mechanical properties of spider dragline silk.</title>
        <authorList>
            <person name="Kono N."/>
            <person name="Nakamura H."/>
            <person name="Mori M."/>
            <person name="Yoshida Y."/>
            <person name="Ohtoshi R."/>
            <person name="Malay A.D."/>
            <person name="Moran D.A.P."/>
            <person name="Tomita M."/>
            <person name="Numata K."/>
            <person name="Arakawa K."/>
        </authorList>
    </citation>
    <scope>NUCLEOTIDE SEQUENCE</scope>
</reference>
<accession>A0A8X6L4Z7</accession>